<organism evidence="1 2">
    <name type="scientific">Pseudomarimonas salicorniae</name>
    <dbReference type="NCBI Taxonomy" id="2933270"/>
    <lineage>
        <taxon>Bacteria</taxon>
        <taxon>Pseudomonadati</taxon>
        <taxon>Pseudomonadota</taxon>
        <taxon>Gammaproteobacteria</taxon>
        <taxon>Lysobacterales</taxon>
        <taxon>Lysobacteraceae</taxon>
        <taxon>Pseudomarimonas</taxon>
    </lineage>
</organism>
<name>A0ABT0GK46_9GAMM</name>
<accession>A0ABT0GK46</accession>
<dbReference type="Proteomes" id="UP001431449">
    <property type="component" value="Unassembled WGS sequence"/>
</dbReference>
<comment type="caution">
    <text evidence="1">The sequence shown here is derived from an EMBL/GenBank/DDBJ whole genome shotgun (WGS) entry which is preliminary data.</text>
</comment>
<proteinExistence type="predicted"/>
<keyword evidence="2" id="KW-1185">Reference proteome</keyword>
<dbReference type="EMBL" id="JALNMH010000012">
    <property type="protein sequence ID" value="MCK7594903.1"/>
    <property type="molecule type" value="Genomic_DNA"/>
</dbReference>
<dbReference type="RefSeq" id="WP_248210589.1">
    <property type="nucleotide sequence ID" value="NZ_JALNMH010000012.1"/>
</dbReference>
<evidence type="ECO:0000313" key="1">
    <source>
        <dbReference type="EMBL" id="MCK7594903.1"/>
    </source>
</evidence>
<evidence type="ECO:0000313" key="2">
    <source>
        <dbReference type="Proteomes" id="UP001431449"/>
    </source>
</evidence>
<reference evidence="1" key="1">
    <citation type="submission" date="2022-04" db="EMBL/GenBank/DDBJ databases">
        <title>Lysobacter sp. CAU 1642 isolated from sea sand.</title>
        <authorList>
            <person name="Kim W."/>
        </authorList>
    </citation>
    <scope>NUCLEOTIDE SEQUENCE</scope>
    <source>
        <strain evidence="1">CAU 1642</strain>
    </source>
</reference>
<sequence>MSWYRAEVCEPAAVQAFLDHVERGAQRADRDGVMIEGAQVLAEQARYGLVFYFNELARASILFLRFTASEACEPPRSEGLEALL</sequence>
<protein>
    <submittedName>
        <fullName evidence="1">Uncharacterized protein</fullName>
    </submittedName>
</protein>
<gene>
    <name evidence="1" type="ORF">M0G41_14630</name>
</gene>